<accession>S0FLX8</accession>
<dbReference type="Pfam" id="PF00496">
    <property type="entry name" value="SBP_bac_5"/>
    <property type="match status" value="1"/>
</dbReference>
<dbReference type="eggNOG" id="COG4166">
    <property type="taxonomic scope" value="Bacteria"/>
</dbReference>
<dbReference type="Gene3D" id="3.10.105.10">
    <property type="entry name" value="Dipeptide-binding Protein, Domain 3"/>
    <property type="match status" value="1"/>
</dbReference>
<feature type="domain" description="Solute-binding protein family 5" evidence="6">
    <location>
        <begin position="74"/>
        <end position="463"/>
    </location>
</feature>
<dbReference type="InterPro" id="IPR039424">
    <property type="entry name" value="SBP_5"/>
</dbReference>
<evidence type="ECO:0000256" key="4">
    <source>
        <dbReference type="ARBA" id="ARBA00022729"/>
    </source>
</evidence>
<evidence type="ECO:0000313" key="7">
    <source>
        <dbReference type="EMBL" id="EMS73235.1"/>
    </source>
</evidence>
<evidence type="ECO:0000313" key="8">
    <source>
        <dbReference type="Proteomes" id="UP000014155"/>
    </source>
</evidence>
<dbReference type="FunFam" id="3.90.76.10:FF:000001">
    <property type="entry name" value="Oligopeptide ABC transporter substrate-binding protein"/>
    <property type="match status" value="1"/>
</dbReference>
<evidence type="ECO:0000256" key="1">
    <source>
        <dbReference type="ARBA" id="ARBA00004193"/>
    </source>
</evidence>
<dbReference type="PROSITE" id="PS01040">
    <property type="entry name" value="SBP_BACTERIAL_5"/>
    <property type="match status" value="1"/>
</dbReference>
<dbReference type="RefSeq" id="WP_004624115.1">
    <property type="nucleotide sequence ID" value="NZ_AORV01000021.1"/>
</dbReference>
<dbReference type="PIRSF" id="PIRSF002741">
    <property type="entry name" value="MppA"/>
    <property type="match status" value="1"/>
</dbReference>
<dbReference type="PANTHER" id="PTHR30290">
    <property type="entry name" value="PERIPLASMIC BINDING COMPONENT OF ABC TRANSPORTER"/>
    <property type="match status" value="1"/>
</dbReference>
<dbReference type="AlphaFoldDB" id="S0FLX8"/>
<dbReference type="EMBL" id="AORV01000021">
    <property type="protein sequence ID" value="EMS73235.1"/>
    <property type="molecule type" value="Genomic_DNA"/>
</dbReference>
<dbReference type="GO" id="GO:0043190">
    <property type="term" value="C:ATP-binding cassette (ABC) transporter complex"/>
    <property type="evidence" value="ECO:0007669"/>
    <property type="project" value="InterPro"/>
</dbReference>
<comment type="subcellular location">
    <subcellularLocation>
        <location evidence="1">Cell membrane</location>
        <topology evidence="1">Lipid-anchor</topology>
    </subcellularLocation>
</comment>
<dbReference type="Proteomes" id="UP000014155">
    <property type="component" value="Unassembled WGS sequence"/>
</dbReference>
<dbReference type="CDD" id="cd08504">
    <property type="entry name" value="PBP2_OppA"/>
    <property type="match status" value="1"/>
</dbReference>
<dbReference type="PATRIC" id="fig|1195236.3.peg.1053"/>
<keyword evidence="4 5" id="KW-0732">Signal</keyword>
<name>S0FLX8_RUMCE</name>
<organism evidence="7 8">
    <name type="scientific">Ruminiclostridium cellobioparum subsp. termitidis CT1112</name>
    <dbReference type="NCBI Taxonomy" id="1195236"/>
    <lineage>
        <taxon>Bacteria</taxon>
        <taxon>Bacillati</taxon>
        <taxon>Bacillota</taxon>
        <taxon>Clostridia</taxon>
        <taxon>Eubacteriales</taxon>
        <taxon>Oscillospiraceae</taxon>
        <taxon>Ruminiclostridium</taxon>
    </lineage>
</organism>
<evidence type="ECO:0000259" key="6">
    <source>
        <dbReference type="Pfam" id="PF00496"/>
    </source>
</evidence>
<protein>
    <submittedName>
        <fullName evidence="7">ABC-type oligopeptide transport system, periplasmic component</fullName>
    </submittedName>
</protein>
<evidence type="ECO:0000256" key="5">
    <source>
        <dbReference type="SAM" id="SignalP"/>
    </source>
</evidence>
<reference evidence="7 8" key="1">
    <citation type="journal article" date="2013" name="Genome Announc.">
        <title>Draft Genome Sequence of the Cellulolytic, Mesophilic, Anaerobic Bacterium Clostridium termitidis Strain CT1112 (DSM 5398).</title>
        <authorList>
            <person name="Lal S."/>
            <person name="Ramachandran U."/>
            <person name="Zhang X."/>
            <person name="Munir R."/>
            <person name="Sparling R."/>
            <person name="Levin D.B."/>
        </authorList>
    </citation>
    <scope>NUCLEOTIDE SEQUENCE [LARGE SCALE GENOMIC DNA]</scope>
    <source>
        <strain evidence="7 8">CT1112</strain>
    </source>
</reference>
<proteinExistence type="inferred from homology"/>
<dbReference type="GO" id="GO:0030288">
    <property type="term" value="C:outer membrane-bounded periplasmic space"/>
    <property type="evidence" value="ECO:0007669"/>
    <property type="project" value="UniProtKB-ARBA"/>
</dbReference>
<dbReference type="PANTHER" id="PTHR30290:SF10">
    <property type="entry name" value="PERIPLASMIC OLIGOPEPTIDE-BINDING PROTEIN-RELATED"/>
    <property type="match status" value="1"/>
</dbReference>
<comment type="caution">
    <text evidence="7">The sequence shown here is derived from an EMBL/GenBank/DDBJ whole genome shotgun (WGS) entry which is preliminary data.</text>
</comment>
<dbReference type="GO" id="GO:0015833">
    <property type="term" value="P:peptide transport"/>
    <property type="evidence" value="ECO:0007669"/>
    <property type="project" value="TreeGrafter"/>
</dbReference>
<dbReference type="FunFam" id="3.10.105.10:FF:000001">
    <property type="entry name" value="Oligopeptide ABC transporter, oligopeptide-binding protein"/>
    <property type="match status" value="1"/>
</dbReference>
<feature type="signal peptide" evidence="5">
    <location>
        <begin position="1"/>
        <end position="19"/>
    </location>
</feature>
<sequence length="540" mass="60002">MKRTLVLILALTVLVAVFAGCGSSSNSTSSGKAISATIASEPKTLDPSLNNSVDGGNYILCGFEGLATIGKDGTIVPGAAEKWEISSDGLVWTFHIRKDAKWSDGKDLTSNDFIYSWKRTVDKETAADYAYYIYFIKNGEKINSGEADINTLGVKAINDKTLEVTLENPCPFFTEIVAFPVLVPQREDIVSKDASKWALDPKTYIGNGPYKLTSWEHDSKITFEKSDTYWGKDSIVAPKIEWYLMNDQNAILSAFKNGQVVYAKNIPTDEFAAEKEAGNLIIFPLLGNYYIDLVNNKPPFDNPKVRKAFSLAIDRNYLVEKVRKGGETPASGFVPYGIADVKQEPDFRTTAGELISAKQEDYQKNIAEARKLLAEAGYPDGKGLPKITYGLNTGAGHEPVAEAIQQMWKENLGVEVEILAQEWNVFQQSRKDGVYSINRNGWLGDYLDPSTFMDIFTTGNGQNNAKYSNPKYDELISAARKETDATKRIQIFHDAEKIFMEDSPIAPLFFYTQPVVVSKDLQGVVNTKLGWVIFNWASFK</sequence>
<gene>
    <name evidence="7" type="ORF">CTER_0758</name>
</gene>
<dbReference type="SUPFAM" id="SSF53850">
    <property type="entry name" value="Periplasmic binding protein-like II"/>
    <property type="match status" value="1"/>
</dbReference>
<evidence type="ECO:0000256" key="3">
    <source>
        <dbReference type="ARBA" id="ARBA00022448"/>
    </source>
</evidence>
<dbReference type="Gene3D" id="3.90.76.10">
    <property type="entry name" value="Dipeptide-binding Protein, Domain 1"/>
    <property type="match status" value="1"/>
</dbReference>
<dbReference type="InterPro" id="IPR000914">
    <property type="entry name" value="SBP_5_dom"/>
</dbReference>
<feature type="chain" id="PRO_5039328828" evidence="5">
    <location>
        <begin position="20"/>
        <end position="540"/>
    </location>
</feature>
<dbReference type="InterPro" id="IPR030678">
    <property type="entry name" value="Peptide/Ni-bd"/>
</dbReference>
<dbReference type="GO" id="GO:1904680">
    <property type="term" value="F:peptide transmembrane transporter activity"/>
    <property type="evidence" value="ECO:0007669"/>
    <property type="project" value="TreeGrafter"/>
</dbReference>
<dbReference type="InterPro" id="IPR023765">
    <property type="entry name" value="SBP_5_CS"/>
</dbReference>
<dbReference type="Gene3D" id="3.40.190.10">
    <property type="entry name" value="Periplasmic binding protein-like II"/>
    <property type="match status" value="1"/>
</dbReference>
<keyword evidence="3" id="KW-0813">Transport</keyword>
<dbReference type="PROSITE" id="PS51257">
    <property type="entry name" value="PROKAR_LIPOPROTEIN"/>
    <property type="match status" value="1"/>
</dbReference>
<dbReference type="STRING" id="1195236.CTER_0758"/>
<comment type="similarity">
    <text evidence="2">Belongs to the bacterial solute-binding protein 5 family.</text>
</comment>
<evidence type="ECO:0000256" key="2">
    <source>
        <dbReference type="ARBA" id="ARBA00005695"/>
    </source>
</evidence>
<keyword evidence="8" id="KW-1185">Reference proteome</keyword>